<dbReference type="GO" id="GO:0010124">
    <property type="term" value="P:phenylacetate catabolic process"/>
    <property type="evidence" value="ECO:0007669"/>
    <property type="project" value="InterPro"/>
</dbReference>
<evidence type="ECO:0000259" key="10">
    <source>
        <dbReference type="Pfam" id="PF14535"/>
    </source>
</evidence>
<dbReference type="Gene3D" id="3.30.300.30">
    <property type="match status" value="1"/>
</dbReference>
<reference evidence="11 12" key="2">
    <citation type="submission" date="2020-05" db="EMBL/GenBank/DDBJ databases">
        <title>Draft genome sequence of Desulfovibrio sp. strainFSS-1.</title>
        <authorList>
            <person name="Shimoshige H."/>
            <person name="Kobayashi H."/>
            <person name="Maekawa T."/>
        </authorList>
    </citation>
    <scope>NUCLEOTIDE SEQUENCE [LARGE SCALE GENOMIC DNA]</scope>
    <source>
        <strain evidence="11 12">SIID29052-01</strain>
    </source>
</reference>
<dbReference type="GO" id="GO:0000166">
    <property type="term" value="F:nucleotide binding"/>
    <property type="evidence" value="ECO:0007669"/>
    <property type="project" value="UniProtKB-KW"/>
</dbReference>
<accession>A0A6V8LQH8</accession>
<dbReference type="Pfam" id="PF00501">
    <property type="entry name" value="AMP-binding"/>
    <property type="match status" value="1"/>
</dbReference>
<evidence type="ECO:0000256" key="5">
    <source>
        <dbReference type="ARBA" id="ARBA00061566"/>
    </source>
</evidence>
<protein>
    <recommendedName>
        <fullName evidence="7">Phenylacetate-coenzyme A ligase</fullName>
        <ecNumber evidence="6">6.2.1.30</ecNumber>
    </recommendedName>
    <alternativeName>
        <fullName evidence="8">Phenylacetyl-CoA ligase</fullName>
    </alternativeName>
</protein>
<evidence type="ECO:0000256" key="7">
    <source>
        <dbReference type="ARBA" id="ARBA00068695"/>
    </source>
</evidence>
<proteinExistence type="inferred from homology"/>
<evidence type="ECO:0000259" key="9">
    <source>
        <dbReference type="Pfam" id="PF00501"/>
    </source>
</evidence>
<dbReference type="Gene3D" id="3.40.50.12780">
    <property type="entry name" value="N-terminal domain of ligase-like"/>
    <property type="match status" value="1"/>
</dbReference>
<dbReference type="InterPro" id="IPR045851">
    <property type="entry name" value="AMP-bd_C_sf"/>
</dbReference>
<dbReference type="RefSeq" id="WP_173083593.1">
    <property type="nucleotide sequence ID" value="NZ_BLTE01000007.1"/>
</dbReference>
<dbReference type="PANTHER" id="PTHR43845:SF1">
    <property type="entry name" value="BLR5969 PROTEIN"/>
    <property type="match status" value="1"/>
</dbReference>
<dbReference type="InterPro" id="IPR042099">
    <property type="entry name" value="ANL_N_sf"/>
</dbReference>
<dbReference type="AlphaFoldDB" id="A0A6V8LQH8"/>
<evidence type="ECO:0000256" key="3">
    <source>
        <dbReference type="ARBA" id="ARBA00022741"/>
    </source>
</evidence>
<sequence length="434" mass="48137">MSQEHRFLPSLSEDELASVQAAGLNWTVEHAYRGSPAYREKLAGAGWAPGQKLSLEDLARLPLTSVEDLRQGYPLPLLSVPEERVARIHASSGTTGKRKVLAYTQADIDTWKLMFARCYELAGLTTLDRVQIAVGYGLWTAGAGFQLGCEHFGAMAVPVGPGNMEIHLQLLEDMGSTVLCSTASMALLMAEEVTKRRLKDKIRLKKAVFGAETHSPKMRERFQDMLGLEDSFDIVGMTELYGPGTGLECAAHQGVHYWADLYILEILDPETLAPVAPGEVGEMVVTTLRKEAAPLIRYRTRDLTRLIPGECPCGVKTPRHDKILGRSDDMIIFRGVNIYPGQIASVLEHFPEVGSEFRIHLFRKAGKDQMVLQVERRPGADPAMDQNLSEAVSEELRKQVLVRAWVEVMGQGELPRSFAKTRRVVDDREVSEQG</sequence>
<dbReference type="CDD" id="cd05913">
    <property type="entry name" value="PaaK"/>
    <property type="match status" value="1"/>
</dbReference>
<feature type="domain" description="AMP-dependent synthetase/ligase" evidence="9">
    <location>
        <begin position="79"/>
        <end position="285"/>
    </location>
</feature>
<keyword evidence="2 11" id="KW-0436">Ligase</keyword>
<dbReference type="SUPFAM" id="SSF56801">
    <property type="entry name" value="Acetyl-CoA synthetase-like"/>
    <property type="match status" value="1"/>
</dbReference>
<dbReference type="EMBL" id="BLTE01000007">
    <property type="protein sequence ID" value="GFK93984.1"/>
    <property type="molecule type" value="Genomic_DNA"/>
</dbReference>
<evidence type="ECO:0000256" key="8">
    <source>
        <dbReference type="ARBA" id="ARBA00075111"/>
    </source>
</evidence>
<dbReference type="PANTHER" id="PTHR43845">
    <property type="entry name" value="BLR5969 PROTEIN"/>
    <property type="match status" value="1"/>
</dbReference>
<comment type="similarity">
    <text evidence="5">Belongs to the phenylacetyl-CoA ligase family.</text>
</comment>
<evidence type="ECO:0000256" key="6">
    <source>
        <dbReference type="ARBA" id="ARBA00066629"/>
    </source>
</evidence>
<organism evidence="11 12">
    <name type="scientific">Fundidesulfovibrio magnetotacticus</name>
    <dbReference type="NCBI Taxonomy" id="2730080"/>
    <lineage>
        <taxon>Bacteria</taxon>
        <taxon>Pseudomonadati</taxon>
        <taxon>Thermodesulfobacteriota</taxon>
        <taxon>Desulfovibrionia</taxon>
        <taxon>Desulfovibrionales</taxon>
        <taxon>Desulfovibrionaceae</taxon>
        <taxon>Fundidesulfovibrio</taxon>
    </lineage>
</organism>
<dbReference type="Proteomes" id="UP000494245">
    <property type="component" value="Unassembled WGS sequence"/>
</dbReference>
<reference evidence="11 12" key="1">
    <citation type="submission" date="2020-04" db="EMBL/GenBank/DDBJ databases">
        <authorList>
            <consortium name="Desulfovibrio sp. FSS-1 genome sequencing consortium"/>
            <person name="Shimoshige H."/>
            <person name="Kobayashi H."/>
            <person name="Maekawa T."/>
        </authorList>
    </citation>
    <scope>NUCLEOTIDE SEQUENCE [LARGE SCALE GENOMIC DNA]</scope>
    <source>
        <strain evidence="11 12">SIID29052-01</strain>
    </source>
</reference>
<gene>
    <name evidence="11" type="primary">paaK_4</name>
    <name evidence="11" type="ORF">NNJEOMEG_01822</name>
</gene>
<keyword evidence="12" id="KW-1185">Reference proteome</keyword>
<comment type="caution">
    <text evidence="11">The sequence shown here is derived from an EMBL/GenBank/DDBJ whole genome shotgun (WGS) entry which is preliminary data.</text>
</comment>
<feature type="domain" description="AMP-dependent ligase C-terminal" evidence="10">
    <location>
        <begin position="335"/>
        <end position="428"/>
    </location>
</feature>
<dbReference type="GO" id="GO:0047475">
    <property type="term" value="F:phenylacetate-CoA ligase activity"/>
    <property type="evidence" value="ECO:0007669"/>
    <property type="project" value="UniProtKB-EC"/>
</dbReference>
<name>A0A6V8LQH8_9BACT</name>
<dbReference type="InterPro" id="IPR028154">
    <property type="entry name" value="AMP-dep_Lig_C"/>
</dbReference>
<evidence type="ECO:0000256" key="1">
    <source>
        <dbReference type="ARBA" id="ARBA00011245"/>
    </source>
</evidence>
<dbReference type="Pfam" id="PF14535">
    <property type="entry name" value="AMP-binding_C_2"/>
    <property type="match status" value="1"/>
</dbReference>
<evidence type="ECO:0000313" key="12">
    <source>
        <dbReference type="Proteomes" id="UP000494245"/>
    </source>
</evidence>
<dbReference type="InterPro" id="IPR000873">
    <property type="entry name" value="AMP-dep_synth/lig_dom"/>
</dbReference>
<dbReference type="FunFam" id="3.40.50.12780:FF:000016">
    <property type="entry name" value="Phenylacetate-coenzyme A ligase"/>
    <property type="match status" value="1"/>
</dbReference>
<comment type="pathway">
    <text evidence="4">Aromatic compound metabolism; phenylacetate degradation.</text>
</comment>
<evidence type="ECO:0000256" key="4">
    <source>
        <dbReference type="ARBA" id="ARBA00060591"/>
    </source>
</evidence>
<evidence type="ECO:0000313" key="11">
    <source>
        <dbReference type="EMBL" id="GFK93984.1"/>
    </source>
</evidence>
<comment type="subunit">
    <text evidence="1">Monomer.</text>
</comment>
<dbReference type="EC" id="6.2.1.30" evidence="6"/>
<evidence type="ECO:0000256" key="2">
    <source>
        <dbReference type="ARBA" id="ARBA00022598"/>
    </source>
</evidence>
<keyword evidence="3" id="KW-0547">Nucleotide-binding</keyword>
<dbReference type="InterPro" id="IPR011880">
    <property type="entry name" value="PA_CoA_ligase"/>
</dbReference>